<dbReference type="Gene3D" id="3.10.200.10">
    <property type="entry name" value="Alpha carbonic anhydrase"/>
    <property type="match status" value="1"/>
</dbReference>
<feature type="domain" description="Alpha-carbonic anhydrase" evidence="3">
    <location>
        <begin position="23"/>
        <end position="288"/>
    </location>
</feature>
<comment type="similarity">
    <text evidence="1">Belongs to the alpha-carbonic anhydrase family.</text>
</comment>
<dbReference type="PANTHER" id="PTHR18952">
    <property type="entry name" value="CARBONIC ANHYDRASE"/>
    <property type="match status" value="1"/>
</dbReference>
<gene>
    <name evidence="4" type="ORF">PMEA_00022584</name>
</gene>
<feature type="signal peptide" evidence="2">
    <location>
        <begin position="1"/>
        <end position="18"/>
    </location>
</feature>
<evidence type="ECO:0000259" key="3">
    <source>
        <dbReference type="PROSITE" id="PS51144"/>
    </source>
</evidence>
<protein>
    <recommendedName>
        <fullName evidence="3">Alpha-carbonic anhydrase domain-containing protein</fullName>
    </recommendedName>
</protein>
<dbReference type="AlphaFoldDB" id="A0AAU9XEA8"/>
<dbReference type="SMART" id="SM01057">
    <property type="entry name" value="Carb_anhydrase"/>
    <property type="match status" value="1"/>
</dbReference>
<proteinExistence type="inferred from homology"/>
<organism evidence="4 5">
    <name type="scientific">Pocillopora meandrina</name>
    <dbReference type="NCBI Taxonomy" id="46732"/>
    <lineage>
        <taxon>Eukaryota</taxon>
        <taxon>Metazoa</taxon>
        <taxon>Cnidaria</taxon>
        <taxon>Anthozoa</taxon>
        <taxon>Hexacorallia</taxon>
        <taxon>Scleractinia</taxon>
        <taxon>Astrocoeniina</taxon>
        <taxon>Pocilloporidae</taxon>
        <taxon>Pocillopora</taxon>
    </lineage>
</organism>
<dbReference type="SUPFAM" id="SSF51069">
    <property type="entry name" value="Carbonic anhydrase"/>
    <property type="match status" value="1"/>
</dbReference>
<dbReference type="GO" id="GO:0004089">
    <property type="term" value="F:carbonate dehydratase activity"/>
    <property type="evidence" value="ECO:0007669"/>
    <property type="project" value="InterPro"/>
</dbReference>
<sequence>MGCLFVVVLVAIFNNAFADQGGRRWGYEETEFGPADWGLAVPSCSGQFQSPIDIVTSLSQTNSSYGGLVPIFDNEDGTVSGVLSNNGHAPTVTLDKTQGGVTLTAGPLGQNTFRLEQFRFHFGCESNVGSEHTVDGNSFASEMQLVFYNDIYGNFKDAVSKPDGLVVIGVFLQVVNGGFNKWMEKIALASTNVVTPNGDSYSLDGGIPLTQLVPDLMSKSAPYYTYKGSLTTPPCYESVQWIVMKNPIPITESQLELLRSLSTISDDPLCNNFRPVKPLNGRKIFTWPGKEKLSGLLNVPFYH</sequence>
<evidence type="ECO:0000313" key="4">
    <source>
        <dbReference type="EMBL" id="CAH3145445.1"/>
    </source>
</evidence>
<dbReference type="PANTHER" id="PTHR18952:SF208">
    <property type="entry name" value="CARBONIC ANHYDRASE XA-RELATED"/>
    <property type="match status" value="1"/>
</dbReference>
<name>A0AAU9XEA8_9CNID</name>
<feature type="chain" id="PRO_5043561026" description="Alpha-carbonic anhydrase domain-containing protein" evidence="2">
    <location>
        <begin position="19"/>
        <end position="303"/>
    </location>
</feature>
<dbReference type="EMBL" id="CALNXJ010000040">
    <property type="protein sequence ID" value="CAH3145445.1"/>
    <property type="molecule type" value="Genomic_DNA"/>
</dbReference>
<reference evidence="4 5" key="1">
    <citation type="submission" date="2022-05" db="EMBL/GenBank/DDBJ databases">
        <authorList>
            <consortium name="Genoscope - CEA"/>
            <person name="William W."/>
        </authorList>
    </citation>
    <scope>NUCLEOTIDE SEQUENCE [LARGE SCALE GENOMIC DNA]</scope>
</reference>
<comment type="caution">
    <text evidence="4">The sequence shown here is derived from an EMBL/GenBank/DDBJ whole genome shotgun (WGS) entry which is preliminary data.</text>
</comment>
<dbReference type="InterPro" id="IPR001148">
    <property type="entry name" value="CA_dom"/>
</dbReference>
<evidence type="ECO:0000313" key="5">
    <source>
        <dbReference type="Proteomes" id="UP001159428"/>
    </source>
</evidence>
<dbReference type="Proteomes" id="UP001159428">
    <property type="component" value="Unassembled WGS sequence"/>
</dbReference>
<dbReference type="CDD" id="cd00326">
    <property type="entry name" value="alpha_CA"/>
    <property type="match status" value="1"/>
</dbReference>
<evidence type="ECO:0000256" key="2">
    <source>
        <dbReference type="SAM" id="SignalP"/>
    </source>
</evidence>
<dbReference type="GO" id="GO:0006730">
    <property type="term" value="P:one-carbon metabolic process"/>
    <property type="evidence" value="ECO:0007669"/>
    <property type="project" value="TreeGrafter"/>
</dbReference>
<accession>A0AAU9XEA8</accession>
<dbReference type="GO" id="GO:0008270">
    <property type="term" value="F:zinc ion binding"/>
    <property type="evidence" value="ECO:0007669"/>
    <property type="project" value="InterPro"/>
</dbReference>
<dbReference type="PROSITE" id="PS51144">
    <property type="entry name" value="ALPHA_CA_2"/>
    <property type="match status" value="1"/>
</dbReference>
<keyword evidence="5" id="KW-1185">Reference proteome</keyword>
<dbReference type="InterPro" id="IPR036398">
    <property type="entry name" value="CA_dom_sf"/>
</dbReference>
<dbReference type="InterPro" id="IPR023561">
    <property type="entry name" value="Carbonic_anhydrase_a-class"/>
</dbReference>
<evidence type="ECO:0000256" key="1">
    <source>
        <dbReference type="ARBA" id="ARBA00010718"/>
    </source>
</evidence>
<keyword evidence="2" id="KW-0732">Signal</keyword>
<dbReference type="Pfam" id="PF00194">
    <property type="entry name" value="Carb_anhydrase"/>
    <property type="match status" value="1"/>
</dbReference>